<dbReference type="PROSITE" id="PS00518">
    <property type="entry name" value="ZF_RING_1"/>
    <property type="match status" value="1"/>
</dbReference>
<dbReference type="EMBL" id="ML987199">
    <property type="protein sequence ID" value="KAF2245800.1"/>
    <property type="molecule type" value="Genomic_DNA"/>
</dbReference>
<evidence type="ECO:0000256" key="3">
    <source>
        <dbReference type="ARBA" id="ARBA00022833"/>
    </source>
</evidence>
<dbReference type="Pfam" id="PF00097">
    <property type="entry name" value="zf-C3HC4"/>
    <property type="match status" value="1"/>
</dbReference>
<dbReference type="InterPro" id="IPR001841">
    <property type="entry name" value="Znf_RING"/>
</dbReference>
<dbReference type="SUPFAM" id="SSF57850">
    <property type="entry name" value="RING/U-box"/>
    <property type="match status" value="1"/>
</dbReference>
<dbReference type="Proteomes" id="UP000800094">
    <property type="component" value="Unassembled WGS sequence"/>
</dbReference>
<dbReference type="PROSITE" id="PS50089">
    <property type="entry name" value="ZF_RING_2"/>
    <property type="match status" value="1"/>
</dbReference>
<keyword evidence="3" id="KW-0862">Zinc</keyword>
<dbReference type="GeneID" id="54586974"/>
<keyword evidence="7" id="KW-1185">Reference proteome</keyword>
<evidence type="ECO:0000256" key="2">
    <source>
        <dbReference type="ARBA" id="ARBA00022771"/>
    </source>
</evidence>
<dbReference type="AlphaFoldDB" id="A0A6A6I8F8"/>
<evidence type="ECO:0000256" key="4">
    <source>
        <dbReference type="PROSITE-ProRule" id="PRU00175"/>
    </source>
</evidence>
<dbReference type="OrthoDB" id="3800056at2759"/>
<keyword evidence="1" id="KW-0479">Metal-binding</keyword>
<protein>
    <recommendedName>
        <fullName evidence="5">RING-type domain-containing protein</fullName>
    </recommendedName>
</protein>
<reference evidence="6" key="1">
    <citation type="journal article" date="2020" name="Stud. Mycol.">
        <title>101 Dothideomycetes genomes: a test case for predicting lifestyles and emergence of pathogens.</title>
        <authorList>
            <person name="Haridas S."/>
            <person name="Albert R."/>
            <person name="Binder M."/>
            <person name="Bloem J."/>
            <person name="Labutti K."/>
            <person name="Salamov A."/>
            <person name="Andreopoulos B."/>
            <person name="Baker S."/>
            <person name="Barry K."/>
            <person name="Bills G."/>
            <person name="Bluhm B."/>
            <person name="Cannon C."/>
            <person name="Castanera R."/>
            <person name="Culley D."/>
            <person name="Daum C."/>
            <person name="Ezra D."/>
            <person name="Gonzalez J."/>
            <person name="Henrissat B."/>
            <person name="Kuo A."/>
            <person name="Liang C."/>
            <person name="Lipzen A."/>
            <person name="Lutzoni F."/>
            <person name="Magnuson J."/>
            <person name="Mondo S."/>
            <person name="Nolan M."/>
            <person name="Ohm R."/>
            <person name="Pangilinan J."/>
            <person name="Park H.-J."/>
            <person name="Ramirez L."/>
            <person name="Alfaro M."/>
            <person name="Sun H."/>
            <person name="Tritt A."/>
            <person name="Yoshinaga Y."/>
            <person name="Zwiers L.-H."/>
            <person name="Turgeon B."/>
            <person name="Goodwin S."/>
            <person name="Spatafora J."/>
            <person name="Crous P."/>
            <person name="Grigoriev I."/>
        </authorList>
    </citation>
    <scope>NUCLEOTIDE SEQUENCE</scope>
    <source>
        <strain evidence="6">CBS 122368</strain>
    </source>
</reference>
<organism evidence="6 7">
    <name type="scientific">Trematosphaeria pertusa</name>
    <dbReference type="NCBI Taxonomy" id="390896"/>
    <lineage>
        <taxon>Eukaryota</taxon>
        <taxon>Fungi</taxon>
        <taxon>Dikarya</taxon>
        <taxon>Ascomycota</taxon>
        <taxon>Pezizomycotina</taxon>
        <taxon>Dothideomycetes</taxon>
        <taxon>Pleosporomycetidae</taxon>
        <taxon>Pleosporales</taxon>
        <taxon>Massarineae</taxon>
        <taxon>Trematosphaeriaceae</taxon>
        <taxon>Trematosphaeria</taxon>
    </lineage>
</organism>
<dbReference type="InterPro" id="IPR013083">
    <property type="entry name" value="Znf_RING/FYVE/PHD"/>
</dbReference>
<dbReference type="Gene3D" id="3.30.40.10">
    <property type="entry name" value="Zinc/RING finger domain, C3HC4 (zinc finger)"/>
    <property type="match status" value="1"/>
</dbReference>
<keyword evidence="2 4" id="KW-0863">Zinc-finger</keyword>
<evidence type="ECO:0000313" key="7">
    <source>
        <dbReference type="Proteomes" id="UP000800094"/>
    </source>
</evidence>
<evidence type="ECO:0000259" key="5">
    <source>
        <dbReference type="PROSITE" id="PS50089"/>
    </source>
</evidence>
<feature type="domain" description="RING-type" evidence="5">
    <location>
        <begin position="264"/>
        <end position="308"/>
    </location>
</feature>
<evidence type="ECO:0000256" key="1">
    <source>
        <dbReference type="ARBA" id="ARBA00022723"/>
    </source>
</evidence>
<dbReference type="GO" id="GO:0008270">
    <property type="term" value="F:zinc ion binding"/>
    <property type="evidence" value="ECO:0007669"/>
    <property type="project" value="UniProtKB-KW"/>
</dbReference>
<accession>A0A6A6I8F8</accession>
<sequence>MSTSTGTVQDLNVYSALQHLDSLLRHHDHPHQRPQSPLSYFRRIGMPENARLTYRPQPRVFSNNYADESFSYFVGDVRSGSMGNPDIIQPINGDPDILEPLQRHCNQFRTDGTHFLTHLDVVASLPNSVLPDDVQKSVSVLDMVSFYRYRANHFAERETTIPLRLRNCCRFAFVQRLAFYQCRRRGLSFQHTTEKIEAARAQFDAPAGWNVKEVLTTILADIQIELNAVVARFNEAVQLESVGGHIPVTTVTTALPATYPSTDCIVCRFPLSAPAVLTIPCKHAYCSECLESWIHSCQPNSHTCPYCRTELFPRPIYRRTVQSVNYQDEIRRLEYHAETARNTMSSVEWFEEEVELQRQWSLAVEEAGNAGNV</sequence>
<dbReference type="InterPro" id="IPR018957">
    <property type="entry name" value="Znf_C3HC4_RING-type"/>
</dbReference>
<evidence type="ECO:0000313" key="6">
    <source>
        <dbReference type="EMBL" id="KAF2245800.1"/>
    </source>
</evidence>
<name>A0A6A6I8F8_9PLEO</name>
<gene>
    <name evidence="6" type="ORF">BU26DRAFT_567319</name>
</gene>
<dbReference type="RefSeq" id="XP_033680804.1">
    <property type="nucleotide sequence ID" value="XM_033833644.1"/>
</dbReference>
<dbReference type="InterPro" id="IPR017907">
    <property type="entry name" value="Znf_RING_CS"/>
</dbReference>
<proteinExistence type="predicted"/>